<feature type="compositionally biased region" description="Acidic residues" evidence="1">
    <location>
        <begin position="153"/>
        <end position="184"/>
    </location>
</feature>
<protein>
    <submittedName>
        <fullName evidence="4">Uncharacterized protein</fullName>
    </submittedName>
</protein>
<evidence type="ECO:0000313" key="4">
    <source>
        <dbReference type="EMBL" id="GFH48925.1"/>
    </source>
</evidence>
<evidence type="ECO:0000313" key="3">
    <source>
        <dbReference type="EMBL" id="GFH47315.1"/>
    </source>
</evidence>
<proteinExistence type="predicted"/>
<reference evidence="4 7" key="2">
    <citation type="journal article" date="2021" name="Sci. Rep.">
        <title>The genome of the diatom Chaetoceros tenuissimus carries an ancient integrated fragment of an extant virus.</title>
        <authorList>
            <person name="Hongo Y."/>
            <person name="Kimura K."/>
            <person name="Takaki Y."/>
            <person name="Yoshida Y."/>
            <person name="Baba S."/>
            <person name="Kobayashi G."/>
            <person name="Nagasaki K."/>
            <person name="Hano T."/>
            <person name="Tomaru Y."/>
        </authorList>
    </citation>
    <scope>NUCLEOTIDE SEQUENCE [LARGE SCALE GENOMIC DNA]</scope>
    <source>
        <strain evidence="4 7">NIES-3715</strain>
    </source>
</reference>
<dbReference type="AlphaFoldDB" id="A0AAD3CPN7"/>
<feature type="compositionally biased region" description="Polar residues" evidence="1">
    <location>
        <begin position="187"/>
        <end position="198"/>
    </location>
</feature>
<keyword evidence="7" id="KW-1185">Reference proteome</keyword>
<dbReference type="EMBL" id="BLLK01000045">
    <property type="protein sequence ID" value="GFH51647.1"/>
    <property type="molecule type" value="Genomic_DNA"/>
</dbReference>
<dbReference type="EMBL" id="BLLK01000029">
    <property type="protein sequence ID" value="GFH48925.1"/>
    <property type="molecule type" value="Genomic_DNA"/>
</dbReference>
<accession>A0AAD3CPN7</accession>
<feature type="region of interest" description="Disordered" evidence="1">
    <location>
        <begin position="149"/>
        <end position="198"/>
    </location>
</feature>
<gene>
    <name evidence="2" type="ORF">CTEN210_02812</name>
    <name evidence="3" type="ORF">CTEN210_03790</name>
    <name evidence="4" type="ORF">CTEN210_05401</name>
    <name evidence="5" type="ORF">CTEN210_08123</name>
    <name evidence="6" type="ORF">CTEN210_08315</name>
</gene>
<evidence type="ECO:0000313" key="7">
    <source>
        <dbReference type="Proteomes" id="UP001054902"/>
    </source>
</evidence>
<evidence type="ECO:0000256" key="1">
    <source>
        <dbReference type="SAM" id="MobiDB-lite"/>
    </source>
</evidence>
<organism evidence="4 7">
    <name type="scientific">Chaetoceros tenuissimus</name>
    <dbReference type="NCBI Taxonomy" id="426638"/>
    <lineage>
        <taxon>Eukaryota</taxon>
        <taxon>Sar</taxon>
        <taxon>Stramenopiles</taxon>
        <taxon>Ochrophyta</taxon>
        <taxon>Bacillariophyta</taxon>
        <taxon>Coscinodiscophyceae</taxon>
        <taxon>Chaetocerotophycidae</taxon>
        <taxon>Chaetocerotales</taxon>
        <taxon>Chaetocerotaceae</taxon>
        <taxon>Chaetoceros</taxon>
    </lineage>
</organism>
<evidence type="ECO:0000313" key="6">
    <source>
        <dbReference type="EMBL" id="GFH51839.1"/>
    </source>
</evidence>
<sequence>MAISIKDENFAVLYQSEFSYMFRIGRKNGDTYRKGGKQDREENRLKIYILKKKGSNSNHAFVVAYVGHQLVLNSCISDLPAKFHQLRKDTVVFNAFDVSIFREGFPRNFCVSFKDSKDGEMTARNFLDVYNFMHQLKVLAKTKKITEKVDEKENAEENLEEELKEEAEEEIEEETDEVEYDVDGDGPNSQSWPTHDFL</sequence>
<dbReference type="EMBL" id="BLLK01000022">
    <property type="protein sequence ID" value="GFH46338.1"/>
    <property type="molecule type" value="Genomic_DNA"/>
</dbReference>
<dbReference type="EMBL" id="BLLK01000045">
    <property type="protein sequence ID" value="GFH51839.1"/>
    <property type="molecule type" value="Genomic_DNA"/>
</dbReference>
<name>A0AAD3CPN7_9STRA</name>
<evidence type="ECO:0000313" key="2">
    <source>
        <dbReference type="EMBL" id="GFH46338.1"/>
    </source>
</evidence>
<comment type="caution">
    <text evidence="4">The sequence shown here is derived from an EMBL/GenBank/DDBJ whole genome shotgun (WGS) entry which is preliminary data.</text>
</comment>
<dbReference type="Proteomes" id="UP001054902">
    <property type="component" value="Unassembled WGS sequence"/>
</dbReference>
<dbReference type="EMBL" id="BLLK01000023">
    <property type="protein sequence ID" value="GFH47315.1"/>
    <property type="molecule type" value="Genomic_DNA"/>
</dbReference>
<reference evidence="4" key="1">
    <citation type="submission" date="2020-02" db="EMBL/GenBank/DDBJ databases">
        <authorList>
            <person name="Hongo Y."/>
            <person name="Kimura K."/>
            <person name="Takaki Y."/>
            <person name="Tomaru Y."/>
        </authorList>
    </citation>
    <scope>NUCLEOTIDE SEQUENCE</scope>
    <source>
        <strain evidence="4">NIES-3715</strain>
    </source>
</reference>
<evidence type="ECO:0000313" key="5">
    <source>
        <dbReference type="EMBL" id="GFH51647.1"/>
    </source>
</evidence>